<evidence type="ECO:0000256" key="4">
    <source>
        <dbReference type="SAM" id="Coils"/>
    </source>
</evidence>
<evidence type="ECO:0008006" key="7">
    <source>
        <dbReference type="Google" id="ProtNLM"/>
    </source>
</evidence>
<dbReference type="GO" id="GO:0005929">
    <property type="term" value="C:cilium"/>
    <property type="evidence" value="ECO:0007669"/>
    <property type="project" value="UniProtKB-SubCell"/>
</dbReference>
<keyword evidence="2" id="KW-0969">Cilium</keyword>
<organism evidence="5 6">
    <name type="scientific">Cryptolaemus montrouzieri</name>
    <dbReference type="NCBI Taxonomy" id="559131"/>
    <lineage>
        <taxon>Eukaryota</taxon>
        <taxon>Metazoa</taxon>
        <taxon>Ecdysozoa</taxon>
        <taxon>Arthropoda</taxon>
        <taxon>Hexapoda</taxon>
        <taxon>Insecta</taxon>
        <taxon>Pterygota</taxon>
        <taxon>Neoptera</taxon>
        <taxon>Endopterygota</taxon>
        <taxon>Coleoptera</taxon>
        <taxon>Polyphaga</taxon>
        <taxon>Cucujiformia</taxon>
        <taxon>Coccinelloidea</taxon>
        <taxon>Coccinellidae</taxon>
        <taxon>Scymninae</taxon>
        <taxon>Scymnini</taxon>
        <taxon>Cryptolaemus</taxon>
    </lineage>
</organism>
<dbReference type="PANTHER" id="PTHR31183:SF1">
    <property type="entry name" value="CILIA- AND FLAGELLA-ASSOCIATED PROTEIN 53"/>
    <property type="match status" value="1"/>
</dbReference>
<gene>
    <name evidence="5" type="ORF">HHI36_003195</name>
</gene>
<evidence type="ECO:0000313" key="5">
    <source>
        <dbReference type="EMBL" id="KAL3288760.1"/>
    </source>
</evidence>
<protein>
    <recommendedName>
        <fullName evidence="7">Trichohyalin-plectin-homology domain-containing protein</fullName>
    </recommendedName>
</protein>
<comment type="subcellular location">
    <subcellularLocation>
        <location evidence="1">Cell projection</location>
        <location evidence="1">Cilium</location>
    </subcellularLocation>
</comment>
<name>A0ABD2PD73_9CUCU</name>
<proteinExistence type="predicted"/>
<evidence type="ECO:0000256" key="1">
    <source>
        <dbReference type="ARBA" id="ARBA00004138"/>
    </source>
</evidence>
<evidence type="ECO:0000256" key="2">
    <source>
        <dbReference type="ARBA" id="ARBA00023069"/>
    </source>
</evidence>
<dbReference type="AlphaFoldDB" id="A0ABD2PD73"/>
<sequence length="537" mass="65209">MFGGPLEYPKKVKLPPWPKKLHDISMPCQQPYRYAHNAREPNSNRSVQMLHYRQRLKETLDKMSEMFFRVAKADKIFVQYFNHYEKKDLQRDIRSRAEAKIKAADEALERRREKLLDMLGHEERQFYAETVDQAQRGKESKLLEMKERAEKIKAKRENERLKIVEEKRFFQYRDQNELLRPALEKMHNIESKMVNLQQIRENENKREAEREIDMFYHNIMMKDLEQQKKREEQDAIKYGDDMKKTVDTWDMQLKGKELLRKEIEAVREEDRQEIQRSMQQLKTELNEGRKRIHNEKQMMKRDLTHQIELREKFLAQRHKELDALDKAYAHVNALELAKEQKSDYEARLQARREIHTYRKYVAELKQKRLEEDRQIQDVLEADQNKILRKQEEEMCKMKAAKEKLKNEVYAIRANQLVEKNIIKEKKRGRKKIAEYMNHAIEMDKCLSKEAERLKKEEVLQYRDDLCKQIEYNKLVKEREKQELERERKLSQEEEDRYLAIVNKMVQEKIEGGSKHPFREVLDQFECYCNKHADKTTS</sequence>
<dbReference type="InterPro" id="IPR043596">
    <property type="entry name" value="CFAP53/TCHP"/>
</dbReference>
<dbReference type="EMBL" id="JABFTP020000185">
    <property type="protein sequence ID" value="KAL3288760.1"/>
    <property type="molecule type" value="Genomic_DNA"/>
</dbReference>
<evidence type="ECO:0000256" key="3">
    <source>
        <dbReference type="ARBA" id="ARBA00023273"/>
    </source>
</evidence>
<feature type="coiled-coil region" evidence="4">
    <location>
        <begin position="334"/>
        <end position="407"/>
    </location>
</feature>
<feature type="coiled-coil region" evidence="4">
    <location>
        <begin position="186"/>
        <end position="298"/>
    </location>
</feature>
<feature type="coiled-coil region" evidence="4">
    <location>
        <begin position="466"/>
        <end position="500"/>
    </location>
</feature>
<keyword evidence="3" id="KW-0966">Cell projection</keyword>
<evidence type="ECO:0000313" key="6">
    <source>
        <dbReference type="Proteomes" id="UP001516400"/>
    </source>
</evidence>
<comment type="caution">
    <text evidence="5">The sequence shown here is derived from an EMBL/GenBank/DDBJ whole genome shotgun (WGS) entry which is preliminary data.</text>
</comment>
<dbReference type="PANTHER" id="PTHR31183">
    <property type="entry name" value="TRICHOPLEIN KERATIN FILAMENT-BINDING PROTEIN FAMILY MEMBER"/>
    <property type="match status" value="1"/>
</dbReference>
<accession>A0ABD2PD73</accession>
<keyword evidence="6" id="KW-1185">Reference proteome</keyword>
<dbReference type="Proteomes" id="UP001516400">
    <property type="component" value="Unassembled WGS sequence"/>
</dbReference>
<keyword evidence="4" id="KW-0175">Coiled coil</keyword>
<reference evidence="5 6" key="1">
    <citation type="journal article" date="2021" name="BMC Biol.">
        <title>Horizontally acquired antibacterial genes associated with adaptive radiation of ladybird beetles.</title>
        <authorList>
            <person name="Li H.S."/>
            <person name="Tang X.F."/>
            <person name="Huang Y.H."/>
            <person name="Xu Z.Y."/>
            <person name="Chen M.L."/>
            <person name="Du X.Y."/>
            <person name="Qiu B.Y."/>
            <person name="Chen P.T."/>
            <person name="Zhang W."/>
            <person name="Slipinski A."/>
            <person name="Escalona H.E."/>
            <person name="Waterhouse R.M."/>
            <person name="Zwick A."/>
            <person name="Pang H."/>
        </authorList>
    </citation>
    <scope>NUCLEOTIDE SEQUENCE [LARGE SCALE GENOMIC DNA]</scope>
    <source>
        <strain evidence="5">SYSU2018</strain>
    </source>
</reference>